<dbReference type="EMBL" id="JAKKPZ010000058">
    <property type="protein sequence ID" value="KAI1705260.1"/>
    <property type="molecule type" value="Genomic_DNA"/>
</dbReference>
<proteinExistence type="predicted"/>
<sequence>MQLPNTKVTKEVLKFVNRWDLDKMELVNRKFAQTIRIDFSVEPYRLFRKLIIRLINPSRKYRGPKLPCTALYEHQIKEMTFEQVATVFGNPNVRFASTYIAIDADYKNLEYFFDVFRWLQHLWDGKSLVIDMDPHRSHQQLRFFATLFNDSITTTAGNLAIIDRSYKYTPESEFSPFMYADTNRCRQVYIFGMLRSMIDISQ</sequence>
<dbReference type="AlphaFoldDB" id="A0AAD4MT34"/>
<accession>A0AAD4MT34</accession>
<gene>
    <name evidence="1" type="ORF">DdX_13728</name>
</gene>
<evidence type="ECO:0000313" key="2">
    <source>
        <dbReference type="Proteomes" id="UP001201812"/>
    </source>
</evidence>
<protein>
    <submittedName>
        <fullName evidence="1">Uncharacterized protein</fullName>
    </submittedName>
</protein>
<reference evidence="1" key="1">
    <citation type="submission" date="2022-01" db="EMBL/GenBank/DDBJ databases">
        <title>Genome Sequence Resource for Two Populations of Ditylenchus destructor, the Migratory Endoparasitic Phytonematode.</title>
        <authorList>
            <person name="Zhang H."/>
            <person name="Lin R."/>
            <person name="Xie B."/>
        </authorList>
    </citation>
    <scope>NUCLEOTIDE SEQUENCE</scope>
    <source>
        <strain evidence="1">BazhouSP</strain>
    </source>
</reference>
<evidence type="ECO:0000313" key="1">
    <source>
        <dbReference type="EMBL" id="KAI1705260.1"/>
    </source>
</evidence>
<keyword evidence="2" id="KW-1185">Reference proteome</keyword>
<dbReference type="Proteomes" id="UP001201812">
    <property type="component" value="Unassembled WGS sequence"/>
</dbReference>
<comment type="caution">
    <text evidence="1">The sequence shown here is derived from an EMBL/GenBank/DDBJ whole genome shotgun (WGS) entry which is preliminary data.</text>
</comment>
<organism evidence="1 2">
    <name type="scientific">Ditylenchus destructor</name>
    <dbReference type="NCBI Taxonomy" id="166010"/>
    <lineage>
        <taxon>Eukaryota</taxon>
        <taxon>Metazoa</taxon>
        <taxon>Ecdysozoa</taxon>
        <taxon>Nematoda</taxon>
        <taxon>Chromadorea</taxon>
        <taxon>Rhabditida</taxon>
        <taxon>Tylenchina</taxon>
        <taxon>Tylenchomorpha</taxon>
        <taxon>Sphaerularioidea</taxon>
        <taxon>Anguinidae</taxon>
        <taxon>Anguininae</taxon>
        <taxon>Ditylenchus</taxon>
    </lineage>
</organism>
<name>A0AAD4MT34_9BILA</name>